<reference evidence="5" key="1">
    <citation type="journal article" date="2023" name="Commun. Biol.">
        <title>Genome analysis of Parmales, the sister group of diatoms, reveals the evolutionary specialization of diatoms from phago-mixotrophs to photoautotrophs.</title>
        <authorList>
            <person name="Ban H."/>
            <person name="Sato S."/>
            <person name="Yoshikawa S."/>
            <person name="Yamada K."/>
            <person name="Nakamura Y."/>
            <person name="Ichinomiya M."/>
            <person name="Sato N."/>
            <person name="Blanc-Mathieu R."/>
            <person name="Endo H."/>
            <person name="Kuwata A."/>
            <person name="Ogata H."/>
        </authorList>
    </citation>
    <scope>NUCLEOTIDE SEQUENCE [LARGE SCALE GENOMIC DNA]</scope>
</reference>
<comment type="caution">
    <text evidence="4">The sequence shown here is derived from an EMBL/GenBank/DDBJ whole genome shotgun (WGS) entry which is preliminary data.</text>
</comment>
<accession>A0A9W7GEK0</accession>
<dbReference type="InterPro" id="IPR015422">
    <property type="entry name" value="PyrdxlP-dep_Trfase_small"/>
</dbReference>
<dbReference type="AlphaFoldDB" id="A0A9W7GEK0"/>
<proteinExistence type="inferred from homology"/>
<organism evidence="4 5">
    <name type="scientific">Triparma columacea</name>
    <dbReference type="NCBI Taxonomy" id="722753"/>
    <lineage>
        <taxon>Eukaryota</taxon>
        <taxon>Sar</taxon>
        <taxon>Stramenopiles</taxon>
        <taxon>Ochrophyta</taxon>
        <taxon>Bolidophyceae</taxon>
        <taxon>Parmales</taxon>
        <taxon>Triparmaceae</taxon>
        <taxon>Triparma</taxon>
    </lineage>
</organism>
<comment type="cofactor">
    <cofactor evidence="1">
        <name>pyridoxal 5'-phosphate</name>
        <dbReference type="ChEBI" id="CHEBI:597326"/>
    </cofactor>
</comment>
<keyword evidence="5" id="KW-1185">Reference proteome</keyword>
<dbReference type="SUPFAM" id="SSF53383">
    <property type="entry name" value="PLP-dependent transferases"/>
    <property type="match status" value="1"/>
</dbReference>
<name>A0A9W7GEK0_9STRA</name>
<dbReference type="Gene3D" id="1.10.260.50">
    <property type="match status" value="1"/>
</dbReference>
<dbReference type="PANTHER" id="PTHR11601">
    <property type="entry name" value="CYSTEINE DESULFURYLASE FAMILY MEMBER"/>
    <property type="match status" value="1"/>
</dbReference>
<dbReference type="InterPro" id="IPR000192">
    <property type="entry name" value="Aminotrans_V_dom"/>
</dbReference>
<dbReference type="Proteomes" id="UP001165065">
    <property type="component" value="Unassembled WGS sequence"/>
</dbReference>
<dbReference type="PANTHER" id="PTHR11601:SF34">
    <property type="entry name" value="CYSTEINE DESULFURASE"/>
    <property type="match status" value="1"/>
</dbReference>
<dbReference type="Gene3D" id="3.40.640.10">
    <property type="entry name" value="Type I PLP-dependent aspartate aminotransferase-like (Major domain)"/>
    <property type="match status" value="1"/>
</dbReference>
<comment type="similarity">
    <text evidence="2">Belongs to the class-V pyridoxal-phosphate-dependent aminotransferase family. NifS/IscS subfamily.</text>
</comment>
<evidence type="ECO:0000259" key="3">
    <source>
        <dbReference type="Pfam" id="PF00266"/>
    </source>
</evidence>
<dbReference type="Pfam" id="PF00266">
    <property type="entry name" value="Aminotran_5"/>
    <property type="match status" value="1"/>
</dbReference>
<dbReference type="InterPro" id="IPR015424">
    <property type="entry name" value="PyrdxlP-dep_Trfase"/>
</dbReference>
<sequence>MLDLFSFSPPSTCIWTGTGTESDNLAIDLSLSLYNLKASSSSSPPPIPNIVTSNVEHPAVTNYLHRLSTQNIITVRFAEVSLVDGSLPPSVVADLVDDNTCLVTVMTAQNETGKIFNIHEIARLCRTKHPDVLIHTDAAQGIGKCSCTLFGASGKDVNGDADMITVVGHKIGAPKGVGCLIIGDKVGGRLTQVAEKDKGGVGMVGGGQMCGIRGGTENVCYIEAVGRAVDEMGGWRDRMRSGKVELVEALRERMGGDEVVFNCGSDVGGGEGTVSVGFPGCGMCSREIVRKCAAKGLYVAAGSACDSGKEEGSYGGVLEKSGVEERVGRTTVRVSTGWWVEEGDGKWAAEVLAEVVTGRKVGGGEKVEKGEAVEKGSAVEKGKLVTLMGLKAESLNGARGEVVGKDSAKEGRFLVKLAEGGREVSIKGENLKVVALAALGNGEEVRKEEKRKRPAALTGRPGKYKAGYDWREVMKGQEIPRGMEVMSSFEDGVVDIARIPPKWMCDIHLTDGGGGRKDAERCRIEVMGRGMTMGALVDEVEERVGRLVIDVYLDGVKWGDMEATVEKAKLFECKKVAAKLTSAG</sequence>
<dbReference type="Gene3D" id="3.90.1150.10">
    <property type="entry name" value="Aspartate Aminotransferase, domain 1"/>
    <property type="match status" value="1"/>
</dbReference>
<evidence type="ECO:0000256" key="1">
    <source>
        <dbReference type="ARBA" id="ARBA00001933"/>
    </source>
</evidence>
<gene>
    <name evidence="4" type="ORF">TrCOL_g4135</name>
</gene>
<evidence type="ECO:0000313" key="4">
    <source>
        <dbReference type="EMBL" id="GMI42255.1"/>
    </source>
</evidence>
<feature type="domain" description="Aminotransferase class V" evidence="3">
    <location>
        <begin position="10"/>
        <end position="306"/>
    </location>
</feature>
<evidence type="ECO:0000256" key="2">
    <source>
        <dbReference type="ARBA" id="ARBA00006490"/>
    </source>
</evidence>
<evidence type="ECO:0000313" key="5">
    <source>
        <dbReference type="Proteomes" id="UP001165065"/>
    </source>
</evidence>
<dbReference type="OrthoDB" id="197675at2759"/>
<dbReference type="EMBL" id="BRYA01000168">
    <property type="protein sequence ID" value="GMI42255.1"/>
    <property type="molecule type" value="Genomic_DNA"/>
</dbReference>
<dbReference type="InterPro" id="IPR015421">
    <property type="entry name" value="PyrdxlP-dep_Trfase_major"/>
</dbReference>
<protein>
    <recommendedName>
        <fullName evidence="3">Aminotransferase class V domain-containing protein</fullName>
    </recommendedName>
</protein>